<proteinExistence type="predicted"/>
<organism evidence="1">
    <name type="scientific">viral metagenome</name>
    <dbReference type="NCBI Taxonomy" id="1070528"/>
    <lineage>
        <taxon>unclassified sequences</taxon>
        <taxon>metagenomes</taxon>
        <taxon>organismal metagenomes</taxon>
    </lineage>
</organism>
<protein>
    <submittedName>
        <fullName evidence="1">Uncharacterized protein</fullName>
    </submittedName>
</protein>
<dbReference type="EMBL" id="MN740446">
    <property type="protein sequence ID" value="QHU26930.1"/>
    <property type="molecule type" value="Genomic_DNA"/>
</dbReference>
<sequence length="85" mass="10112">MSSSQKLEISSDLPNNIKLEKASLRKMLFVMNALDQGWSIKKSQDSYIFTKKHENRREIFQENYLEDFLFSNFSSDPFEMTKKHD</sequence>
<dbReference type="AlphaFoldDB" id="A0A6C0L9F3"/>
<accession>A0A6C0L9F3</accession>
<name>A0A6C0L9F3_9ZZZZ</name>
<evidence type="ECO:0000313" key="1">
    <source>
        <dbReference type="EMBL" id="QHU26930.1"/>
    </source>
</evidence>
<reference evidence="1" key="1">
    <citation type="journal article" date="2020" name="Nature">
        <title>Giant virus diversity and host interactions through global metagenomics.</title>
        <authorList>
            <person name="Schulz F."/>
            <person name="Roux S."/>
            <person name="Paez-Espino D."/>
            <person name="Jungbluth S."/>
            <person name="Walsh D.A."/>
            <person name="Denef V.J."/>
            <person name="McMahon K.D."/>
            <person name="Konstantinidis K.T."/>
            <person name="Eloe-Fadrosh E.A."/>
            <person name="Kyrpides N.C."/>
            <person name="Woyke T."/>
        </authorList>
    </citation>
    <scope>NUCLEOTIDE SEQUENCE</scope>
    <source>
        <strain evidence="1">GVMAG-M-3300027759-42</strain>
    </source>
</reference>